<dbReference type="EMBL" id="JAYWLU010000006">
    <property type="protein sequence ID" value="MEX3594555.1"/>
    <property type="molecule type" value="Genomic_DNA"/>
</dbReference>
<sequence length="324" mass="34400">MGIPLSLLDRSRTRQGHTDSAALHQTVERARRAEAAGYRRFWVSEHHGVPGVASGTPALLAQAVAAATSTIRVGSGGVMLPNHRPILVAEEFAVLTALHGERFDLGLGRSLGFTKPVREALGALQARPREFAAAIEEVREYLTGAGNITIRPADTGHIPIFVLGTGTGLQIAAELGLPAVVGGPLLRSGPEAFDAYRSEFRPSSQQAEPYLIVSAEIFVAESSSEARALAVPEAWAMAQSRLTGSFPPLLPTTSLPTQRTGRQDRYVAESLATVIAGTEDRVVREISDLLERTGADEIMSTASTFDVAALYDSDARLARAVAAL</sequence>
<dbReference type="InterPro" id="IPR036661">
    <property type="entry name" value="Luciferase-like_sf"/>
</dbReference>
<name>A0ABV3V3S1_9MICC</name>
<evidence type="ECO:0000259" key="2">
    <source>
        <dbReference type="Pfam" id="PF00296"/>
    </source>
</evidence>
<organism evidence="3 4">
    <name type="scientific">Kocuria carniphila</name>
    <dbReference type="NCBI Taxonomy" id="262208"/>
    <lineage>
        <taxon>Bacteria</taxon>
        <taxon>Bacillati</taxon>
        <taxon>Actinomycetota</taxon>
        <taxon>Actinomycetes</taxon>
        <taxon>Micrococcales</taxon>
        <taxon>Micrococcaceae</taxon>
        <taxon>Kocuria</taxon>
    </lineage>
</organism>
<evidence type="ECO:0000313" key="4">
    <source>
        <dbReference type="Proteomes" id="UP001558481"/>
    </source>
</evidence>
<reference evidence="3 4" key="1">
    <citation type="journal article" date="2024" name="Fungal Genet. Biol.">
        <title>The porcine skin microbiome exhibits broad fungal antagonism.</title>
        <authorList>
            <person name="De La Cruz K.F."/>
            <person name="Townsend E.C."/>
            <person name="Alex Cheong J.Z."/>
            <person name="Salamzade R."/>
            <person name="Liu A."/>
            <person name="Sandstrom S."/>
            <person name="Davila E."/>
            <person name="Huang L."/>
            <person name="Xu K.H."/>
            <person name="Wu S.Y."/>
            <person name="Meudt J.J."/>
            <person name="Shanmuganayagam D."/>
            <person name="Gibson A.L.F."/>
            <person name="Kalan L.R."/>
        </authorList>
    </citation>
    <scope>NUCLEOTIDE SEQUENCE [LARGE SCALE GENOMIC DNA]</scope>
    <source>
        <strain evidence="3 4">LK2625</strain>
    </source>
</reference>
<evidence type="ECO:0000313" key="3">
    <source>
        <dbReference type="EMBL" id="MEX3594555.1"/>
    </source>
</evidence>
<proteinExistence type="predicted"/>
<keyword evidence="4" id="KW-1185">Reference proteome</keyword>
<dbReference type="InterPro" id="IPR050766">
    <property type="entry name" value="Bact_Lucif_Oxidored"/>
</dbReference>
<comment type="similarity">
    <text evidence="1">To bacterial alkanal monooxygenase alpha and beta chains.</text>
</comment>
<dbReference type="SUPFAM" id="SSF51679">
    <property type="entry name" value="Bacterial luciferase-like"/>
    <property type="match status" value="1"/>
</dbReference>
<dbReference type="PANTHER" id="PTHR30137:SF6">
    <property type="entry name" value="LUCIFERASE-LIKE MONOOXYGENASE"/>
    <property type="match status" value="1"/>
</dbReference>
<dbReference type="RefSeq" id="WP_129700790.1">
    <property type="nucleotide sequence ID" value="NZ_CAUREL010000030.1"/>
</dbReference>
<gene>
    <name evidence="3" type="ORF">VVR66_07510</name>
</gene>
<feature type="domain" description="Luciferase-like" evidence="2">
    <location>
        <begin position="12"/>
        <end position="296"/>
    </location>
</feature>
<accession>A0ABV3V3S1</accession>
<protein>
    <submittedName>
        <fullName evidence="3">MsnO8 family LLM class oxidoreductase</fullName>
        <ecNumber evidence="3">1.-.-.-</ecNumber>
    </submittedName>
</protein>
<dbReference type="InterPro" id="IPR019949">
    <property type="entry name" value="CmoO-like"/>
</dbReference>
<dbReference type="Gene3D" id="3.20.20.30">
    <property type="entry name" value="Luciferase-like domain"/>
    <property type="match status" value="1"/>
</dbReference>
<dbReference type="Pfam" id="PF00296">
    <property type="entry name" value="Bac_luciferase"/>
    <property type="match status" value="1"/>
</dbReference>
<comment type="caution">
    <text evidence="3">The sequence shown here is derived from an EMBL/GenBank/DDBJ whole genome shotgun (WGS) entry which is preliminary data.</text>
</comment>
<dbReference type="NCBIfam" id="TIGR03558">
    <property type="entry name" value="oxido_grp_1"/>
    <property type="match status" value="1"/>
</dbReference>
<evidence type="ECO:0000256" key="1">
    <source>
        <dbReference type="ARBA" id="ARBA00007789"/>
    </source>
</evidence>
<keyword evidence="3" id="KW-0560">Oxidoreductase</keyword>
<dbReference type="Proteomes" id="UP001558481">
    <property type="component" value="Unassembled WGS sequence"/>
</dbReference>
<dbReference type="EC" id="1.-.-.-" evidence="3"/>
<dbReference type="GO" id="GO:0016491">
    <property type="term" value="F:oxidoreductase activity"/>
    <property type="evidence" value="ECO:0007669"/>
    <property type="project" value="UniProtKB-KW"/>
</dbReference>
<dbReference type="PANTHER" id="PTHR30137">
    <property type="entry name" value="LUCIFERASE-LIKE MONOOXYGENASE"/>
    <property type="match status" value="1"/>
</dbReference>
<dbReference type="InterPro" id="IPR011251">
    <property type="entry name" value="Luciferase-like_dom"/>
</dbReference>